<comment type="caution">
    <text evidence="2">The sequence shown here is derived from an EMBL/GenBank/DDBJ whole genome shotgun (WGS) entry which is preliminary data.</text>
</comment>
<protein>
    <submittedName>
        <fullName evidence="2">Uncharacterized protein</fullName>
    </submittedName>
</protein>
<evidence type="ECO:0000256" key="1">
    <source>
        <dbReference type="SAM" id="MobiDB-lite"/>
    </source>
</evidence>
<dbReference type="AlphaFoldDB" id="A0A3M2QM53"/>
<feature type="compositionally biased region" description="Basic and acidic residues" evidence="1">
    <location>
        <begin position="214"/>
        <end position="230"/>
    </location>
</feature>
<reference evidence="2 3" key="1">
    <citation type="submission" date="2017-06" db="EMBL/GenBank/DDBJ databases">
        <title>Comparative genomic analysis of Ambrosia Fusariam Clade fungi.</title>
        <authorList>
            <person name="Stajich J.E."/>
            <person name="Carrillo J."/>
            <person name="Kijimoto T."/>
            <person name="Eskalen A."/>
            <person name="O'Donnell K."/>
            <person name="Kasson M."/>
        </authorList>
    </citation>
    <scope>NUCLEOTIDE SEQUENCE [LARGE SCALE GENOMIC DNA]</scope>
    <source>
        <strain evidence="2">UCR3666</strain>
    </source>
</reference>
<keyword evidence="3" id="KW-1185">Reference proteome</keyword>
<feature type="region of interest" description="Disordered" evidence="1">
    <location>
        <begin position="156"/>
        <end position="181"/>
    </location>
</feature>
<feature type="region of interest" description="Disordered" evidence="1">
    <location>
        <begin position="214"/>
        <end position="236"/>
    </location>
</feature>
<dbReference type="Proteomes" id="UP000277212">
    <property type="component" value="Unassembled WGS sequence"/>
</dbReference>
<sequence>MMTSVEMVVQLLGPEASIKLEPALLVRLCVHRLACSTQCRESSRRGMIDQRQGWDCIHQQQAHPGVSASQTIHAVAYHGLIRSIQSRKGHKSNIQTWTDNDFDDREHTASAICLRCWCSFTKQELRQHLDDSSCSYEVEQPKSRKMMILYTTLCSGSEPPTWPSQPLKQADPEKSRTRKRRLELSPLCSAASPVTTTPATLTIQPNEDLVKKWRSHEIDQAADRPRRVDESIDYWQ</sequence>
<dbReference type="EMBL" id="NKUJ01001069">
    <property type="protein sequence ID" value="RMI94123.1"/>
    <property type="molecule type" value="Genomic_DNA"/>
</dbReference>
<name>A0A3M2QM53_9HYPO</name>
<accession>A0A3M2QM53</accession>
<dbReference type="OrthoDB" id="409136at2759"/>
<dbReference type="STRING" id="2010991.A0A3M2QM53"/>
<gene>
    <name evidence="2" type="ORF">CDV36_016494</name>
</gene>
<evidence type="ECO:0000313" key="3">
    <source>
        <dbReference type="Proteomes" id="UP000277212"/>
    </source>
</evidence>
<organism evidence="2 3">
    <name type="scientific">Fusarium kuroshium</name>
    <dbReference type="NCBI Taxonomy" id="2010991"/>
    <lineage>
        <taxon>Eukaryota</taxon>
        <taxon>Fungi</taxon>
        <taxon>Dikarya</taxon>
        <taxon>Ascomycota</taxon>
        <taxon>Pezizomycotina</taxon>
        <taxon>Sordariomycetes</taxon>
        <taxon>Hypocreomycetidae</taxon>
        <taxon>Hypocreales</taxon>
        <taxon>Nectriaceae</taxon>
        <taxon>Fusarium</taxon>
        <taxon>Fusarium solani species complex</taxon>
    </lineage>
</organism>
<evidence type="ECO:0000313" key="2">
    <source>
        <dbReference type="EMBL" id="RMI94123.1"/>
    </source>
</evidence>
<proteinExistence type="predicted"/>